<dbReference type="Proteomes" id="UP000004995">
    <property type="component" value="Unassembled WGS sequence"/>
</dbReference>
<reference evidence="2" key="1">
    <citation type="journal article" date="2012" name="Nat. Biotechnol.">
        <title>Reference genome sequence of the model plant Setaria.</title>
        <authorList>
            <person name="Bennetzen J.L."/>
            <person name="Schmutz J."/>
            <person name="Wang H."/>
            <person name="Percifield R."/>
            <person name="Hawkins J."/>
            <person name="Pontaroli A.C."/>
            <person name="Estep M."/>
            <person name="Feng L."/>
            <person name="Vaughn J.N."/>
            <person name="Grimwood J."/>
            <person name="Jenkins J."/>
            <person name="Barry K."/>
            <person name="Lindquist E."/>
            <person name="Hellsten U."/>
            <person name="Deshpande S."/>
            <person name="Wang X."/>
            <person name="Wu X."/>
            <person name="Mitros T."/>
            <person name="Triplett J."/>
            <person name="Yang X."/>
            <person name="Ye C.Y."/>
            <person name="Mauro-Herrera M."/>
            <person name="Wang L."/>
            <person name="Li P."/>
            <person name="Sharma M."/>
            <person name="Sharma R."/>
            <person name="Ronald P.C."/>
            <person name="Panaud O."/>
            <person name="Kellogg E.A."/>
            <person name="Brutnell T.P."/>
            <person name="Doust A.N."/>
            <person name="Tuskan G.A."/>
            <person name="Rokhsar D."/>
            <person name="Devos K.M."/>
        </authorList>
    </citation>
    <scope>NUCLEOTIDE SEQUENCE [LARGE SCALE GENOMIC DNA]</scope>
    <source>
        <strain evidence="2">cv. Yugu1</strain>
    </source>
</reference>
<sequence>MSNQNFFNNSNIHYLSFLNNIANMAMLEQINRGTNLPYLVDKALSWPMMTISNSNF</sequence>
<protein>
    <submittedName>
        <fullName evidence="1">Uncharacterized protein</fullName>
    </submittedName>
</protein>
<dbReference type="AlphaFoldDB" id="K3Z1E6"/>
<dbReference type="Gramene" id="KQL29284">
    <property type="protein sequence ID" value="KQL29284"/>
    <property type="gene ID" value="SETIT_020364mg"/>
</dbReference>
<evidence type="ECO:0000313" key="1">
    <source>
        <dbReference type="EnsemblPlants" id="KQL29284"/>
    </source>
</evidence>
<proteinExistence type="predicted"/>
<accession>K3Z1E6</accession>
<name>K3Z1E6_SETIT</name>
<dbReference type="HOGENOM" id="CLU_3017826_0_0_1"/>
<keyword evidence="2" id="KW-1185">Reference proteome</keyword>
<reference evidence="1" key="2">
    <citation type="submission" date="2018-08" db="UniProtKB">
        <authorList>
            <consortium name="EnsemblPlants"/>
        </authorList>
    </citation>
    <scope>IDENTIFICATION</scope>
    <source>
        <strain evidence="1">Yugu1</strain>
    </source>
</reference>
<dbReference type="EnsemblPlants" id="KQL29284">
    <property type="protein sequence ID" value="KQL29284"/>
    <property type="gene ID" value="SETIT_020364mg"/>
</dbReference>
<organism evidence="1 2">
    <name type="scientific">Setaria italica</name>
    <name type="common">Foxtail millet</name>
    <name type="synonym">Panicum italicum</name>
    <dbReference type="NCBI Taxonomy" id="4555"/>
    <lineage>
        <taxon>Eukaryota</taxon>
        <taxon>Viridiplantae</taxon>
        <taxon>Streptophyta</taxon>
        <taxon>Embryophyta</taxon>
        <taxon>Tracheophyta</taxon>
        <taxon>Spermatophyta</taxon>
        <taxon>Magnoliopsida</taxon>
        <taxon>Liliopsida</taxon>
        <taxon>Poales</taxon>
        <taxon>Poaceae</taxon>
        <taxon>PACMAD clade</taxon>
        <taxon>Panicoideae</taxon>
        <taxon>Panicodae</taxon>
        <taxon>Paniceae</taxon>
        <taxon>Cenchrinae</taxon>
        <taxon>Setaria</taxon>
    </lineage>
</organism>
<dbReference type="InParanoid" id="K3Z1E6"/>
<evidence type="ECO:0000313" key="2">
    <source>
        <dbReference type="Proteomes" id="UP000004995"/>
    </source>
</evidence>
<dbReference type="EMBL" id="AGNK02000205">
    <property type="status" value="NOT_ANNOTATED_CDS"/>
    <property type="molecule type" value="Genomic_DNA"/>
</dbReference>